<accession>A0A1D1VKJ2</accession>
<keyword evidence="2" id="KW-0732">Signal</keyword>
<organism evidence="3 4">
    <name type="scientific">Ramazzottius varieornatus</name>
    <name type="common">Water bear</name>
    <name type="synonym">Tardigrade</name>
    <dbReference type="NCBI Taxonomy" id="947166"/>
    <lineage>
        <taxon>Eukaryota</taxon>
        <taxon>Metazoa</taxon>
        <taxon>Ecdysozoa</taxon>
        <taxon>Tardigrada</taxon>
        <taxon>Eutardigrada</taxon>
        <taxon>Parachela</taxon>
        <taxon>Hypsibioidea</taxon>
        <taxon>Ramazzottiidae</taxon>
        <taxon>Ramazzottius</taxon>
    </lineage>
</organism>
<feature type="compositionally biased region" description="Polar residues" evidence="1">
    <location>
        <begin position="140"/>
        <end position="152"/>
    </location>
</feature>
<evidence type="ECO:0000313" key="3">
    <source>
        <dbReference type="EMBL" id="GAV02142.1"/>
    </source>
</evidence>
<name>A0A1D1VKJ2_RAMVA</name>
<evidence type="ECO:0000256" key="2">
    <source>
        <dbReference type="SAM" id="SignalP"/>
    </source>
</evidence>
<protein>
    <submittedName>
        <fullName evidence="3">Uncharacterized protein</fullName>
    </submittedName>
</protein>
<dbReference type="PROSITE" id="PS51257">
    <property type="entry name" value="PROKAR_LIPOPROTEIN"/>
    <property type="match status" value="1"/>
</dbReference>
<feature type="region of interest" description="Disordered" evidence="1">
    <location>
        <begin position="140"/>
        <end position="173"/>
    </location>
</feature>
<evidence type="ECO:0000313" key="4">
    <source>
        <dbReference type="Proteomes" id="UP000186922"/>
    </source>
</evidence>
<feature type="compositionally biased region" description="Polar residues" evidence="1">
    <location>
        <begin position="159"/>
        <end position="173"/>
    </location>
</feature>
<dbReference type="Proteomes" id="UP000186922">
    <property type="component" value="Unassembled WGS sequence"/>
</dbReference>
<feature type="chain" id="PRO_5008898538" evidence="2">
    <location>
        <begin position="27"/>
        <end position="187"/>
    </location>
</feature>
<proteinExistence type="predicted"/>
<keyword evidence="4" id="KW-1185">Reference proteome</keyword>
<comment type="caution">
    <text evidence="3">The sequence shown here is derived from an EMBL/GenBank/DDBJ whole genome shotgun (WGS) entry which is preliminary data.</text>
</comment>
<dbReference type="AlphaFoldDB" id="A0A1D1VKJ2"/>
<evidence type="ECO:0000256" key="1">
    <source>
        <dbReference type="SAM" id="MobiDB-lite"/>
    </source>
</evidence>
<sequence>MNLIKFSSRYCVIFSFLFIFLSCATCQHEPAVFREVLHNSNSTSENKTESVIPVAASGALRDMTFTSAKAKTDNTAENATANFNKGNRIESYSSGVPNIAPTNSSSPLTAQEKLKSSDLHQAKVSEINAASLRPLLAPVQQASPQSDVSAATSGPLPDTLSQVTVSEKNDTVRNANEHTNITTLINS</sequence>
<feature type="signal peptide" evidence="2">
    <location>
        <begin position="1"/>
        <end position="26"/>
    </location>
</feature>
<reference evidence="3 4" key="1">
    <citation type="journal article" date="2016" name="Nat. Commun.">
        <title>Extremotolerant tardigrade genome and improved radiotolerance of human cultured cells by tardigrade-unique protein.</title>
        <authorList>
            <person name="Hashimoto T."/>
            <person name="Horikawa D.D."/>
            <person name="Saito Y."/>
            <person name="Kuwahara H."/>
            <person name="Kozuka-Hata H."/>
            <person name="Shin-I T."/>
            <person name="Minakuchi Y."/>
            <person name="Ohishi K."/>
            <person name="Motoyama A."/>
            <person name="Aizu T."/>
            <person name="Enomoto A."/>
            <person name="Kondo K."/>
            <person name="Tanaka S."/>
            <person name="Hara Y."/>
            <person name="Koshikawa S."/>
            <person name="Sagara H."/>
            <person name="Miura T."/>
            <person name="Yokobori S."/>
            <person name="Miyagawa K."/>
            <person name="Suzuki Y."/>
            <person name="Kubo T."/>
            <person name="Oyama M."/>
            <person name="Kohara Y."/>
            <person name="Fujiyama A."/>
            <person name="Arakawa K."/>
            <person name="Katayama T."/>
            <person name="Toyoda A."/>
            <person name="Kunieda T."/>
        </authorList>
    </citation>
    <scope>NUCLEOTIDE SEQUENCE [LARGE SCALE GENOMIC DNA]</scope>
    <source>
        <strain evidence="3 4">YOKOZUNA-1</strain>
    </source>
</reference>
<dbReference type="EMBL" id="BDGG01000008">
    <property type="protein sequence ID" value="GAV02142.1"/>
    <property type="molecule type" value="Genomic_DNA"/>
</dbReference>
<gene>
    <name evidence="3" type="primary">RvY_12743-1</name>
    <name evidence="3" type="synonym">RvY_12743.1</name>
    <name evidence="3" type="ORF">RvY_12743</name>
</gene>